<dbReference type="RefSeq" id="WP_189438037.1">
    <property type="nucleotide sequence ID" value="NZ_BMXE01000007.1"/>
</dbReference>
<name>A0ABQ3EMY8_9HYPH</name>
<organism evidence="2 3">
    <name type="scientific">Pseudovibrio japonicus</name>
    <dbReference type="NCBI Taxonomy" id="366534"/>
    <lineage>
        <taxon>Bacteria</taxon>
        <taxon>Pseudomonadati</taxon>
        <taxon>Pseudomonadota</taxon>
        <taxon>Alphaproteobacteria</taxon>
        <taxon>Hyphomicrobiales</taxon>
        <taxon>Stappiaceae</taxon>
        <taxon>Pseudovibrio</taxon>
    </lineage>
</organism>
<dbReference type="Gene3D" id="1.10.10.10">
    <property type="entry name" value="Winged helix-like DNA-binding domain superfamily/Winged helix DNA-binding domain"/>
    <property type="match status" value="1"/>
</dbReference>
<dbReference type="Proteomes" id="UP000637980">
    <property type="component" value="Unassembled WGS sequence"/>
</dbReference>
<accession>A0ABQ3EMY8</accession>
<evidence type="ECO:0000313" key="2">
    <source>
        <dbReference type="EMBL" id="GHB42244.1"/>
    </source>
</evidence>
<dbReference type="InterPro" id="IPR036390">
    <property type="entry name" value="WH_DNA-bd_sf"/>
</dbReference>
<evidence type="ECO:0000313" key="3">
    <source>
        <dbReference type="Proteomes" id="UP000637980"/>
    </source>
</evidence>
<dbReference type="NCBIfam" id="TIGR00738">
    <property type="entry name" value="rrf2_super"/>
    <property type="match status" value="1"/>
</dbReference>
<protein>
    <submittedName>
        <fullName evidence="2">DNA-binding protein</fullName>
    </submittedName>
</protein>
<gene>
    <name evidence="2" type="ORF">GCM10007094_34320</name>
</gene>
<comment type="caution">
    <text evidence="2">The sequence shown here is derived from an EMBL/GenBank/DDBJ whole genome shotgun (WGS) entry which is preliminary data.</text>
</comment>
<reference evidence="3" key="1">
    <citation type="journal article" date="2019" name="Int. J. Syst. Evol. Microbiol.">
        <title>The Global Catalogue of Microorganisms (GCM) 10K type strain sequencing project: providing services to taxonomists for standard genome sequencing and annotation.</title>
        <authorList>
            <consortium name="The Broad Institute Genomics Platform"/>
            <consortium name="The Broad Institute Genome Sequencing Center for Infectious Disease"/>
            <person name="Wu L."/>
            <person name="Ma J."/>
        </authorList>
    </citation>
    <scope>NUCLEOTIDE SEQUENCE [LARGE SCALE GENOMIC DNA]</scope>
    <source>
        <strain evidence="3">KCTC 12861</strain>
    </source>
</reference>
<dbReference type="EMBL" id="BMXE01000007">
    <property type="protein sequence ID" value="GHB42244.1"/>
    <property type="molecule type" value="Genomic_DNA"/>
</dbReference>
<sequence length="138" mass="15421">MRLTSFSDLSFRVLMYAAANQDHLFTIDEMNSYYRVSRGHMMKVVNALTKAGYLESVRGRSGGLRLGRKPEEINLADVLITTETDFKLVECMTSHNTCPLSPACKLIGPLNEAMASFLETLGKYTLADLCLRKSTFSL</sequence>
<dbReference type="PANTHER" id="PTHR33221:SF4">
    <property type="entry name" value="HTH-TYPE TRANSCRIPTIONAL REPRESSOR NSRR"/>
    <property type="match status" value="1"/>
</dbReference>
<dbReference type="InterPro" id="IPR000944">
    <property type="entry name" value="Tscrpt_reg_Rrf2"/>
</dbReference>
<keyword evidence="3" id="KW-1185">Reference proteome</keyword>
<dbReference type="PANTHER" id="PTHR33221">
    <property type="entry name" value="WINGED HELIX-TURN-HELIX TRANSCRIPTIONAL REGULATOR, RRF2 FAMILY"/>
    <property type="match status" value="1"/>
</dbReference>
<dbReference type="Pfam" id="PF02082">
    <property type="entry name" value="Rrf2"/>
    <property type="match status" value="1"/>
</dbReference>
<dbReference type="SUPFAM" id="SSF46785">
    <property type="entry name" value="Winged helix' DNA-binding domain"/>
    <property type="match status" value="1"/>
</dbReference>
<dbReference type="PROSITE" id="PS51197">
    <property type="entry name" value="HTH_RRF2_2"/>
    <property type="match status" value="1"/>
</dbReference>
<dbReference type="InterPro" id="IPR036388">
    <property type="entry name" value="WH-like_DNA-bd_sf"/>
</dbReference>
<evidence type="ECO:0000256" key="1">
    <source>
        <dbReference type="ARBA" id="ARBA00023125"/>
    </source>
</evidence>
<dbReference type="GO" id="GO:0003677">
    <property type="term" value="F:DNA binding"/>
    <property type="evidence" value="ECO:0007669"/>
    <property type="project" value="UniProtKB-KW"/>
</dbReference>
<keyword evidence="1 2" id="KW-0238">DNA-binding</keyword>
<proteinExistence type="predicted"/>